<feature type="non-terminal residue" evidence="1">
    <location>
        <position position="1"/>
    </location>
</feature>
<gene>
    <name evidence="1" type="ORF">QU38_01650</name>
</gene>
<feature type="non-terminal residue" evidence="1">
    <location>
        <position position="147"/>
    </location>
</feature>
<protein>
    <submittedName>
        <fullName evidence="1">Uncharacterized protein</fullName>
    </submittedName>
</protein>
<proteinExistence type="predicted"/>
<comment type="caution">
    <text evidence="1">The sequence shown here is derived from an EMBL/GenBank/DDBJ whole genome shotgun (WGS) entry which is preliminary data.</text>
</comment>
<dbReference type="Proteomes" id="UP000032274">
    <property type="component" value="Unassembled WGS sequence"/>
</dbReference>
<evidence type="ECO:0000313" key="2">
    <source>
        <dbReference type="Proteomes" id="UP000032274"/>
    </source>
</evidence>
<dbReference type="AlphaFoldDB" id="A0AA40JQZ5"/>
<reference evidence="1 2" key="1">
    <citation type="submission" date="2015-01" db="EMBL/GenBank/DDBJ databases">
        <title>Characterization of Swiss Staphylococcus aureus strains involved in food poisoning.</title>
        <authorList>
            <person name="Crovadore J."/>
            <person name="Chablais R."/>
            <person name="Tonacini J."/>
            <person name="Schnyder B."/>
            <person name="Lefort F."/>
        </authorList>
    </citation>
    <scope>NUCLEOTIDE SEQUENCE [LARGE SCALE GENOMIC DNA]</scope>
    <source>
        <strain evidence="1 2">SA-120</strain>
    </source>
</reference>
<name>A0AA40JQZ5_STAAU</name>
<sequence>VVVLDVDVDVLDLGQHGDCRRRGVDAALCLGAGHALHAVHAGFELQLGEGAAPLDLGDDFLEAAHGAFAGGHQLPLPALQRGEALIHPVEVAREQRRLVAAGAGTDFQHDVAVVHDILGQQRDADRLGELLSPRFELRPFALGHGPH</sequence>
<dbReference type="EMBL" id="JXIG01000359">
    <property type="protein sequence ID" value="KIU01434.1"/>
    <property type="molecule type" value="Genomic_DNA"/>
</dbReference>
<accession>A0AA40JQZ5</accession>
<organism evidence="1 2">
    <name type="scientific">Staphylococcus aureus</name>
    <dbReference type="NCBI Taxonomy" id="1280"/>
    <lineage>
        <taxon>Bacteria</taxon>
        <taxon>Bacillati</taxon>
        <taxon>Bacillota</taxon>
        <taxon>Bacilli</taxon>
        <taxon>Bacillales</taxon>
        <taxon>Staphylococcaceae</taxon>
        <taxon>Staphylococcus</taxon>
    </lineage>
</organism>
<evidence type="ECO:0000313" key="1">
    <source>
        <dbReference type="EMBL" id="KIU01434.1"/>
    </source>
</evidence>